<keyword evidence="3 8" id="KW-0548">Nucleotidyltransferase</keyword>
<feature type="binding site" evidence="8">
    <location>
        <position position="136"/>
    </location>
    <ligand>
        <name>ATP</name>
        <dbReference type="ChEBI" id="CHEBI:30616"/>
    </ligand>
</feature>
<dbReference type="OrthoDB" id="9773505at2"/>
<comment type="similarity">
    <text evidence="1 8">Belongs to the SELO family.</text>
</comment>
<dbReference type="GO" id="GO:0070733">
    <property type="term" value="F:AMPylase activity"/>
    <property type="evidence" value="ECO:0007669"/>
    <property type="project" value="UniProtKB-EC"/>
</dbReference>
<sequence>MTLAETSNHKIFSNPFLNLDYEPALESLGDDYYDEVAAAEFPQHILRWRNNKLLPTLALDPQTVTDEHFTVAFGEFEQRKPLLALRYHGYQFGEYNSRLGDGRGFLYGQMRGIDGELYDFGTKGSGKTPYSRGGDGMLTLKGGVREVLAAEMLHRMGVKTSRCLSVVETGLSLWRGDEPSPTRSSVMIRMSRSHIRFGTFERLHYFQRPDLTKKLLDHVIEYYYPHLVGEQEKYALFYADLVQRVAELVAQWMAAGFCHAVLNTDNMSITGESFDYGPYAFIPNYDPYFTAAYFDYYRRYCYGHQPSICKLNLEMLQTPLMAVIDLADMSAGLAKFDDYYAAQYRSLMLRKLGFESLSIEDGNELLKNTIDFLKHYPISYHDFFADLATGFSNEWQDNASAIFGQSEIGQSLGSSELFLNWAGTYHRILTNSSVEEMASIAQCLNRHNPKTVILRPVIESVWEPITQEDNWQPFYDLVEKIQENG</sequence>
<protein>
    <recommendedName>
        <fullName evidence="8">Protein nucleotidyltransferase YdiU</fullName>
        <ecNumber evidence="8">2.7.7.-</ecNumber>
    </recommendedName>
    <alternativeName>
        <fullName evidence="8">Protein adenylyltransferase YdiU</fullName>
        <ecNumber evidence="8">2.7.7.108</ecNumber>
    </alternativeName>
    <alternativeName>
        <fullName evidence="8">Protein uridylyltransferase YdiU</fullName>
        <ecNumber evidence="8">2.7.7.-</ecNumber>
    </alternativeName>
</protein>
<evidence type="ECO:0000313" key="9">
    <source>
        <dbReference type="EMBL" id="KST62142.1"/>
    </source>
</evidence>
<reference evidence="9 10" key="1">
    <citation type="journal article" date="2015" name="Genome Announc.">
        <title>Draft Genome of the Euendolithic (true boring) Cyanobacterium Mastigocoleus testarum strain BC008.</title>
        <authorList>
            <person name="Guida B.S."/>
            <person name="Garcia-Pichel F."/>
        </authorList>
    </citation>
    <scope>NUCLEOTIDE SEQUENCE [LARGE SCALE GENOMIC DNA]</scope>
    <source>
        <strain evidence="9 10">BC008</strain>
    </source>
</reference>
<feature type="binding site" evidence="8">
    <location>
        <position position="266"/>
    </location>
    <ligand>
        <name>Mg(2+)</name>
        <dbReference type="ChEBI" id="CHEBI:18420"/>
    </ligand>
</feature>
<dbReference type="Proteomes" id="UP000053372">
    <property type="component" value="Unassembled WGS sequence"/>
</dbReference>
<name>A0A0V7ZCA6_9CYAN</name>
<comment type="catalytic activity">
    <reaction evidence="8">
        <text>L-tyrosyl-[protein] + ATP = O-(5'-adenylyl)-L-tyrosyl-[protein] + diphosphate</text>
        <dbReference type="Rhea" id="RHEA:54288"/>
        <dbReference type="Rhea" id="RHEA-COMP:10136"/>
        <dbReference type="Rhea" id="RHEA-COMP:13846"/>
        <dbReference type="ChEBI" id="CHEBI:30616"/>
        <dbReference type="ChEBI" id="CHEBI:33019"/>
        <dbReference type="ChEBI" id="CHEBI:46858"/>
        <dbReference type="ChEBI" id="CHEBI:83624"/>
        <dbReference type="EC" id="2.7.7.108"/>
    </reaction>
</comment>
<feature type="binding site" evidence="8">
    <location>
        <position position="135"/>
    </location>
    <ligand>
        <name>ATP</name>
        <dbReference type="ChEBI" id="CHEBI:30616"/>
    </ligand>
</feature>
<keyword evidence="10" id="KW-1185">Reference proteome</keyword>
<organism evidence="9 10">
    <name type="scientific">Mastigocoleus testarum BC008</name>
    <dbReference type="NCBI Taxonomy" id="371196"/>
    <lineage>
        <taxon>Bacteria</taxon>
        <taxon>Bacillati</taxon>
        <taxon>Cyanobacteriota</taxon>
        <taxon>Cyanophyceae</taxon>
        <taxon>Nostocales</taxon>
        <taxon>Hapalosiphonaceae</taxon>
        <taxon>Mastigocoleus</taxon>
    </lineage>
</organism>
<evidence type="ECO:0000256" key="4">
    <source>
        <dbReference type="ARBA" id="ARBA00022723"/>
    </source>
</evidence>
<evidence type="ECO:0000256" key="1">
    <source>
        <dbReference type="ARBA" id="ARBA00009747"/>
    </source>
</evidence>
<keyword evidence="6 8" id="KW-0067">ATP-binding</keyword>
<accession>A0A0V7ZCA6</accession>
<dbReference type="GO" id="GO:0005524">
    <property type="term" value="F:ATP binding"/>
    <property type="evidence" value="ECO:0007669"/>
    <property type="project" value="UniProtKB-UniRule"/>
</dbReference>
<dbReference type="GO" id="GO:0030145">
    <property type="term" value="F:manganese ion binding"/>
    <property type="evidence" value="ECO:0007669"/>
    <property type="project" value="UniProtKB-UniRule"/>
</dbReference>
<evidence type="ECO:0000313" key="10">
    <source>
        <dbReference type="Proteomes" id="UP000053372"/>
    </source>
</evidence>
<evidence type="ECO:0000256" key="6">
    <source>
        <dbReference type="ARBA" id="ARBA00022840"/>
    </source>
</evidence>
<evidence type="ECO:0000256" key="2">
    <source>
        <dbReference type="ARBA" id="ARBA00022679"/>
    </source>
</evidence>
<comment type="function">
    <text evidence="8">Nucleotidyltransferase involved in the post-translational modification of proteins. It can catalyze the addition of adenosine monophosphate (AMP) or uridine monophosphate (UMP) to a protein, resulting in modifications known as AMPylation and UMPylation.</text>
</comment>
<dbReference type="InterPro" id="IPR003846">
    <property type="entry name" value="SelO"/>
</dbReference>
<dbReference type="RefSeq" id="WP_027844649.1">
    <property type="nucleotide sequence ID" value="NZ_LMTZ01000162.1"/>
</dbReference>
<feature type="active site" description="Proton acceptor" evidence="8">
    <location>
        <position position="265"/>
    </location>
</feature>
<keyword evidence="4 8" id="KW-0479">Metal-binding</keyword>
<dbReference type="GO" id="GO:0000287">
    <property type="term" value="F:magnesium ion binding"/>
    <property type="evidence" value="ECO:0007669"/>
    <property type="project" value="UniProtKB-UniRule"/>
</dbReference>
<dbReference type="NCBIfam" id="NF000658">
    <property type="entry name" value="PRK00029.1"/>
    <property type="match status" value="1"/>
</dbReference>
<comment type="catalytic activity">
    <reaction evidence="8">
        <text>L-seryl-[protein] + ATP = 3-O-(5'-adenylyl)-L-seryl-[protein] + diphosphate</text>
        <dbReference type="Rhea" id="RHEA:58120"/>
        <dbReference type="Rhea" id="RHEA-COMP:9863"/>
        <dbReference type="Rhea" id="RHEA-COMP:15073"/>
        <dbReference type="ChEBI" id="CHEBI:29999"/>
        <dbReference type="ChEBI" id="CHEBI:30616"/>
        <dbReference type="ChEBI" id="CHEBI:33019"/>
        <dbReference type="ChEBI" id="CHEBI:142516"/>
        <dbReference type="EC" id="2.7.7.108"/>
    </reaction>
</comment>
<feature type="binding site" evidence="8">
    <location>
        <position position="123"/>
    </location>
    <ligand>
        <name>ATP</name>
        <dbReference type="ChEBI" id="CHEBI:30616"/>
    </ligand>
</feature>
<comment type="catalytic activity">
    <reaction evidence="8">
        <text>L-seryl-[protein] + UTP = O-(5'-uridylyl)-L-seryl-[protein] + diphosphate</text>
        <dbReference type="Rhea" id="RHEA:64604"/>
        <dbReference type="Rhea" id="RHEA-COMP:9863"/>
        <dbReference type="Rhea" id="RHEA-COMP:16635"/>
        <dbReference type="ChEBI" id="CHEBI:29999"/>
        <dbReference type="ChEBI" id="CHEBI:33019"/>
        <dbReference type="ChEBI" id="CHEBI:46398"/>
        <dbReference type="ChEBI" id="CHEBI:156051"/>
    </reaction>
</comment>
<dbReference type="PANTHER" id="PTHR32057">
    <property type="entry name" value="PROTEIN ADENYLYLTRANSFERASE SELO, MITOCHONDRIAL"/>
    <property type="match status" value="1"/>
</dbReference>
<keyword evidence="7 8" id="KW-0460">Magnesium</keyword>
<dbReference type="PANTHER" id="PTHR32057:SF14">
    <property type="entry name" value="PROTEIN ADENYLYLTRANSFERASE SELO, MITOCHONDRIAL"/>
    <property type="match status" value="1"/>
</dbReference>
<evidence type="ECO:0000256" key="7">
    <source>
        <dbReference type="ARBA" id="ARBA00022842"/>
    </source>
</evidence>
<comment type="catalytic activity">
    <reaction evidence="8">
        <text>L-histidyl-[protein] + UTP = N(tele)-(5'-uridylyl)-L-histidyl-[protein] + diphosphate</text>
        <dbReference type="Rhea" id="RHEA:83891"/>
        <dbReference type="Rhea" id="RHEA-COMP:9745"/>
        <dbReference type="Rhea" id="RHEA-COMP:20239"/>
        <dbReference type="ChEBI" id="CHEBI:29979"/>
        <dbReference type="ChEBI" id="CHEBI:33019"/>
        <dbReference type="ChEBI" id="CHEBI:46398"/>
        <dbReference type="ChEBI" id="CHEBI:233474"/>
    </reaction>
</comment>
<comment type="catalytic activity">
    <reaction evidence="8">
        <text>L-threonyl-[protein] + ATP = 3-O-(5'-adenylyl)-L-threonyl-[protein] + diphosphate</text>
        <dbReference type="Rhea" id="RHEA:54292"/>
        <dbReference type="Rhea" id="RHEA-COMP:11060"/>
        <dbReference type="Rhea" id="RHEA-COMP:13847"/>
        <dbReference type="ChEBI" id="CHEBI:30013"/>
        <dbReference type="ChEBI" id="CHEBI:30616"/>
        <dbReference type="ChEBI" id="CHEBI:33019"/>
        <dbReference type="ChEBI" id="CHEBI:138113"/>
        <dbReference type="EC" id="2.7.7.108"/>
    </reaction>
</comment>
<gene>
    <name evidence="8" type="primary">ydiU</name>
    <name evidence="8" type="synonym">selO</name>
    <name evidence="9" type="ORF">BC008_37470</name>
</gene>
<comment type="caution">
    <text evidence="9">The sequence shown here is derived from an EMBL/GenBank/DDBJ whole genome shotgun (WGS) entry which is preliminary data.</text>
</comment>
<dbReference type="Pfam" id="PF02696">
    <property type="entry name" value="SelO"/>
    <property type="match status" value="1"/>
</dbReference>
<feature type="binding site" evidence="8">
    <location>
        <position position="275"/>
    </location>
    <ligand>
        <name>Mg(2+)</name>
        <dbReference type="ChEBI" id="CHEBI:18420"/>
    </ligand>
</feature>
<feature type="binding site" evidence="8">
    <location>
        <position position="189"/>
    </location>
    <ligand>
        <name>ATP</name>
        <dbReference type="ChEBI" id="CHEBI:30616"/>
    </ligand>
</feature>
<keyword evidence="2 8" id="KW-0808">Transferase</keyword>
<comment type="cofactor">
    <cofactor evidence="8">
        <name>Mg(2+)</name>
        <dbReference type="ChEBI" id="CHEBI:18420"/>
    </cofactor>
    <cofactor evidence="8">
        <name>Mn(2+)</name>
        <dbReference type="ChEBI" id="CHEBI:29035"/>
    </cofactor>
</comment>
<keyword evidence="8" id="KW-0464">Manganese</keyword>
<keyword evidence="5 8" id="KW-0547">Nucleotide-binding</keyword>
<feature type="binding site" evidence="8">
    <location>
        <position position="275"/>
    </location>
    <ligand>
        <name>ATP</name>
        <dbReference type="ChEBI" id="CHEBI:30616"/>
    </ligand>
</feature>
<dbReference type="EC" id="2.7.7.108" evidence="8"/>
<dbReference type="EMBL" id="LMTZ01000162">
    <property type="protein sequence ID" value="KST62142.1"/>
    <property type="molecule type" value="Genomic_DNA"/>
</dbReference>
<evidence type="ECO:0000256" key="3">
    <source>
        <dbReference type="ARBA" id="ARBA00022695"/>
    </source>
</evidence>
<proteinExistence type="inferred from homology"/>
<evidence type="ECO:0000256" key="8">
    <source>
        <dbReference type="HAMAP-Rule" id="MF_00692"/>
    </source>
</evidence>
<feature type="binding site" evidence="8">
    <location>
        <position position="102"/>
    </location>
    <ligand>
        <name>ATP</name>
        <dbReference type="ChEBI" id="CHEBI:30616"/>
    </ligand>
</feature>
<dbReference type="EC" id="2.7.7.-" evidence="8"/>
<feature type="binding site" evidence="8">
    <location>
        <position position="196"/>
    </location>
    <ligand>
        <name>ATP</name>
        <dbReference type="ChEBI" id="CHEBI:30616"/>
    </ligand>
</feature>
<comment type="catalytic activity">
    <reaction evidence="8">
        <text>L-tyrosyl-[protein] + UTP = O-(5'-uridylyl)-L-tyrosyl-[protein] + diphosphate</text>
        <dbReference type="Rhea" id="RHEA:83887"/>
        <dbReference type="Rhea" id="RHEA-COMP:10136"/>
        <dbReference type="Rhea" id="RHEA-COMP:20238"/>
        <dbReference type="ChEBI" id="CHEBI:33019"/>
        <dbReference type="ChEBI" id="CHEBI:46398"/>
        <dbReference type="ChEBI" id="CHEBI:46858"/>
        <dbReference type="ChEBI" id="CHEBI:90602"/>
    </reaction>
</comment>
<evidence type="ECO:0000256" key="5">
    <source>
        <dbReference type="ARBA" id="ARBA00022741"/>
    </source>
</evidence>
<feature type="binding site" evidence="8">
    <location>
        <position position="103"/>
    </location>
    <ligand>
        <name>ATP</name>
        <dbReference type="ChEBI" id="CHEBI:30616"/>
    </ligand>
</feature>
<dbReference type="AlphaFoldDB" id="A0A0V7ZCA6"/>
<dbReference type="HAMAP" id="MF_00692">
    <property type="entry name" value="SelO"/>
    <property type="match status" value="1"/>
</dbReference>
<feature type="binding site" evidence="8">
    <location>
        <position position="100"/>
    </location>
    <ligand>
        <name>ATP</name>
        <dbReference type="ChEBI" id="CHEBI:30616"/>
    </ligand>
</feature>